<comment type="caution">
    <text evidence="2">The sequence shown here is derived from an EMBL/GenBank/DDBJ whole genome shotgun (WGS) entry which is preliminary data.</text>
</comment>
<accession>W9GCF8</accession>
<proteinExistence type="predicted"/>
<dbReference type="RefSeq" id="WP_051510267.1">
    <property type="nucleotide sequence ID" value="NZ_AWSA01000010.1"/>
</dbReference>
<name>W9GCF8_9MICO</name>
<evidence type="ECO:0000313" key="3">
    <source>
        <dbReference type="Proteomes" id="UP000019489"/>
    </source>
</evidence>
<dbReference type="GO" id="GO:0046872">
    <property type="term" value="F:metal ion binding"/>
    <property type="evidence" value="ECO:0007669"/>
    <property type="project" value="InterPro"/>
</dbReference>
<evidence type="ECO:0000313" key="2">
    <source>
        <dbReference type="EMBL" id="EWT02488.1"/>
    </source>
</evidence>
<dbReference type="InterPro" id="IPR003759">
    <property type="entry name" value="Cbl-bd_cap"/>
</dbReference>
<dbReference type="Pfam" id="PF02607">
    <property type="entry name" value="B12-binding_2"/>
    <property type="match status" value="1"/>
</dbReference>
<gene>
    <name evidence="2" type="ORF">N865_05215</name>
</gene>
<feature type="domain" description="B12-binding N-terminal" evidence="1">
    <location>
        <begin position="15"/>
        <end position="83"/>
    </location>
</feature>
<dbReference type="GO" id="GO:0031419">
    <property type="term" value="F:cobalamin binding"/>
    <property type="evidence" value="ECO:0007669"/>
    <property type="project" value="InterPro"/>
</dbReference>
<dbReference type="Gene3D" id="1.10.1240.10">
    <property type="entry name" value="Methionine synthase domain"/>
    <property type="match status" value="1"/>
</dbReference>
<reference evidence="2 3" key="1">
    <citation type="submission" date="2013-08" db="EMBL/GenBank/DDBJ databases">
        <title>Intrasporangium oryzae NRRL B-24470.</title>
        <authorList>
            <person name="Liu H."/>
            <person name="Wang G."/>
        </authorList>
    </citation>
    <scope>NUCLEOTIDE SEQUENCE [LARGE SCALE GENOMIC DNA]</scope>
    <source>
        <strain evidence="2 3">NRRL B-24470</strain>
    </source>
</reference>
<dbReference type="InterPro" id="IPR036724">
    <property type="entry name" value="Cobalamin-bd_sf"/>
</dbReference>
<dbReference type="Gene3D" id="3.40.50.280">
    <property type="entry name" value="Cobalamin-binding domain"/>
    <property type="match status" value="1"/>
</dbReference>
<dbReference type="InterPro" id="IPR036594">
    <property type="entry name" value="Meth_synthase_dom"/>
</dbReference>
<organism evidence="2 3">
    <name type="scientific">Intrasporangium oryzae NRRL B-24470</name>
    <dbReference type="NCBI Taxonomy" id="1386089"/>
    <lineage>
        <taxon>Bacteria</taxon>
        <taxon>Bacillati</taxon>
        <taxon>Actinomycetota</taxon>
        <taxon>Actinomycetes</taxon>
        <taxon>Micrococcales</taxon>
        <taxon>Intrasporangiaceae</taxon>
        <taxon>Intrasporangium</taxon>
    </lineage>
</organism>
<dbReference type="EMBL" id="AWSA01000010">
    <property type="protein sequence ID" value="EWT02488.1"/>
    <property type="molecule type" value="Genomic_DNA"/>
</dbReference>
<sequence length="222" mass="23392">MTSRPTAPEDWLDLLESTLEAFDEAGGHRVLSRLFEDVPVEEALATVVLPYLHAIGERWAKGSIGVAQEHFASNVLRSRLSLLMQAESRDSGPLAVLACLPGEHHEFGLMAMALTLSRLGWRTCYLGPSTPTAELALTCHTLQPAAAILSAHRPTAYAARGPELRRLARTTNVYIGAQGASGELAGLCHATHLKGDPVSGAREVHAAQGADAGSALEASAAG</sequence>
<dbReference type="eggNOG" id="COG5012">
    <property type="taxonomic scope" value="Bacteria"/>
</dbReference>
<dbReference type="PATRIC" id="fig|1386089.3.peg.1281"/>
<evidence type="ECO:0000259" key="1">
    <source>
        <dbReference type="Pfam" id="PF02607"/>
    </source>
</evidence>
<dbReference type="STRING" id="1386089.N865_05215"/>
<dbReference type="Proteomes" id="UP000019489">
    <property type="component" value="Unassembled WGS sequence"/>
</dbReference>
<dbReference type="SUPFAM" id="SSF52242">
    <property type="entry name" value="Cobalamin (vitamin B12)-binding domain"/>
    <property type="match status" value="1"/>
</dbReference>
<keyword evidence="3" id="KW-1185">Reference proteome</keyword>
<dbReference type="OrthoDB" id="9800334at2"/>
<protein>
    <submittedName>
        <fullName evidence="2">MerR family transcriptional regulator</fullName>
    </submittedName>
</protein>
<dbReference type="AlphaFoldDB" id="W9GCF8"/>